<keyword evidence="11" id="KW-1185">Reference proteome</keyword>
<protein>
    <submittedName>
        <fullName evidence="10">T9SS C-terminal target domain-containing protein</fullName>
    </submittedName>
</protein>
<comment type="similarity">
    <text evidence="1 6">Belongs to the peptidase S8 family.</text>
</comment>
<evidence type="ECO:0000256" key="1">
    <source>
        <dbReference type="ARBA" id="ARBA00011073"/>
    </source>
</evidence>
<keyword evidence="4" id="KW-0378">Hydrolase</keyword>
<keyword evidence="3 7" id="KW-0732">Signal</keyword>
<feature type="domain" description="Secretion system C-terminal sorting" evidence="9">
    <location>
        <begin position="556"/>
        <end position="622"/>
    </location>
</feature>
<dbReference type="GO" id="GO:0004252">
    <property type="term" value="F:serine-type endopeptidase activity"/>
    <property type="evidence" value="ECO:0007669"/>
    <property type="project" value="InterPro"/>
</dbReference>
<evidence type="ECO:0000256" key="3">
    <source>
        <dbReference type="ARBA" id="ARBA00022729"/>
    </source>
</evidence>
<dbReference type="PRINTS" id="PR00723">
    <property type="entry name" value="SUBTILISIN"/>
</dbReference>
<dbReference type="AlphaFoldDB" id="A0A3E1EUP3"/>
<dbReference type="CDD" id="cd04842">
    <property type="entry name" value="Peptidases_S8_Kp43_protease"/>
    <property type="match status" value="1"/>
</dbReference>
<dbReference type="InterPro" id="IPR008979">
    <property type="entry name" value="Galactose-bd-like_sf"/>
</dbReference>
<dbReference type="PANTHER" id="PTHR43399:SF4">
    <property type="entry name" value="CELL WALL-ASSOCIATED PROTEASE"/>
    <property type="match status" value="1"/>
</dbReference>
<evidence type="ECO:0000256" key="7">
    <source>
        <dbReference type="SAM" id="SignalP"/>
    </source>
</evidence>
<organism evidence="10 11">
    <name type="scientific">Brumimicrobium aurantiacum</name>
    <dbReference type="NCBI Taxonomy" id="1737063"/>
    <lineage>
        <taxon>Bacteria</taxon>
        <taxon>Pseudomonadati</taxon>
        <taxon>Bacteroidota</taxon>
        <taxon>Flavobacteriia</taxon>
        <taxon>Flavobacteriales</taxon>
        <taxon>Crocinitomicaceae</taxon>
        <taxon>Brumimicrobium</taxon>
    </lineage>
</organism>
<name>A0A3E1EUP3_9FLAO</name>
<dbReference type="InterPro" id="IPR034058">
    <property type="entry name" value="TagA/B/C/D_pept_dom"/>
</dbReference>
<sequence>MKKLLLISLVLPLVHANVIAQSPEDRARIIALTDTVSLNKKAKEWNARFENGLTISKKLDIPKQIISTNNQRAYLAGFDFEGRPVYDTDDNLDLAFSSRIDRIWSGGSSGLNLDGSGIEIGHWEAGGLALISHQEYNGRVTHAENETVTSHATHTAGTMIGTGIESDARGIASSATIISRRSNNDEAEMAAFGAAGGIVSNHSYSSGNPNGDLTKYGLYNYHSEDWDEIAYDAPYLTICKSAGNNRNDGVNSGDNGYDLMYTTAASKNVITIGAVNDVPNYINPQSVIQSSFTNWGPTDDWRIKPDITANGVSVYSADNANDTDYSTKSGTSMSAPAVTGAVTLLQEHYYNNQGFYMKSATVRALLQGTTDEAGANDGPDFQSGWGLMNAERAAEVITNMGISSELNELSLADNESYSTLIITEGGEPLTATIAWTDPAGTPVTSGGVDDQTLILVNDLDIRITNAAGTEIYEPWVLTPNSTSDNFTDAATKGDNYRDNFERIDVDFMPQGIYTVSVTHKNNLVNGFQDFSLMINGARISSLSTDDFPQKDLAFVVYPNPSSNGLFNVNIPNEVKGTEFKVEVIDLLGRTNKSEVFNENQFSLDLTNMNGGIFILKIQGNGKMHQELIRIKK</sequence>
<evidence type="ECO:0000259" key="9">
    <source>
        <dbReference type="Pfam" id="PF18962"/>
    </source>
</evidence>
<evidence type="ECO:0000313" key="10">
    <source>
        <dbReference type="EMBL" id="RFC53284.1"/>
    </source>
</evidence>
<dbReference type="PROSITE" id="PS00138">
    <property type="entry name" value="SUBTILASE_SER"/>
    <property type="match status" value="1"/>
</dbReference>
<dbReference type="PANTHER" id="PTHR43399">
    <property type="entry name" value="SUBTILISIN-RELATED"/>
    <property type="match status" value="1"/>
</dbReference>
<proteinExistence type="inferred from homology"/>
<dbReference type="PROSITE" id="PS51892">
    <property type="entry name" value="SUBTILASE"/>
    <property type="match status" value="1"/>
</dbReference>
<evidence type="ECO:0000256" key="4">
    <source>
        <dbReference type="ARBA" id="ARBA00022801"/>
    </source>
</evidence>
<feature type="domain" description="Peptidase S8/S53" evidence="8">
    <location>
        <begin position="137"/>
        <end position="386"/>
    </location>
</feature>
<comment type="caution">
    <text evidence="6">Lacks conserved residue(s) required for the propagation of feature annotation.</text>
</comment>
<dbReference type="SUPFAM" id="SSF52743">
    <property type="entry name" value="Subtilisin-like"/>
    <property type="match status" value="1"/>
</dbReference>
<dbReference type="Gene3D" id="2.60.120.380">
    <property type="match status" value="1"/>
</dbReference>
<feature type="signal peptide" evidence="7">
    <location>
        <begin position="1"/>
        <end position="20"/>
    </location>
</feature>
<dbReference type="OrthoDB" id="9792152at2"/>
<comment type="caution">
    <text evidence="10">The sequence shown here is derived from an EMBL/GenBank/DDBJ whole genome shotgun (WGS) entry which is preliminary data.</text>
</comment>
<evidence type="ECO:0000313" key="11">
    <source>
        <dbReference type="Proteomes" id="UP000257127"/>
    </source>
</evidence>
<dbReference type="InterPro" id="IPR036852">
    <property type="entry name" value="Peptidase_S8/S53_dom_sf"/>
</dbReference>
<dbReference type="Pfam" id="PF18962">
    <property type="entry name" value="Por_Secre_tail"/>
    <property type="match status" value="1"/>
</dbReference>
<dbReference type="InterPro" id="IPR023828">
    <property type="entry name" value="Peptidase_S8_Ser-AS"/>
</dbReference>
<evidence type="ECO:0000256" key="2">
    <source>
        <dbReference type="ARBA" id="ARBA00022670"/>
    </source>
</evidence>
<evidence type="ECO:0000259" key="8">
    <source>
        <dbReference type="Pfam" id="PF00082"/>
    </source>
</evidence>
<evidence type="ECO:0000256" key="5">
    <source>
        <dbReference type="ARBA" id="ARBA00022825"/>
    </source>
</evidence>
<dbReference type="Gene3D" id="3.40.50.200">
    <property type="entry name" value="Peptidase S8/S53 domain"/>
    <property type="match status" value="1"/>
</dbReference>
<dbReference type="InterPro" id="IPR026444">
    <property type="entry name" value="Secre_tail"/>
</dbReference>
<dbReference type="RefSeq" id="WP_116881905.1">
    <property type="nucleotide sequence ID" value="NZ_QURB01000010.1"/>
</dbReference>
<reference evidence="10 11" key="1">
    <citation type="submission" date="2018-08" db="EMBL/GenBank/DDBJ databases">
        <title>The draft genome squence of Brumimicrobium sp. N62.</title>
        <authorList>
            <person name="Du Z.-J."/>
            <person name="Luo H.-R."/>
        </authorList>
    </citation>
    <scope>NUCLEOTIDE SEQUENCE [LARGE SCALE GENOMIC DNA]</scope>
    <source>
        <strain evidence="10 11">N62</strain>
    </source>
</reference>
<dbReference type="Proteomes" id="UP000257127">
    <property type="component" value="Unassembled WGS sequence"/>
</dbReference>
<evidence type="ECO:0000256" key="6">
    <source>
        <dbReference type="PROSITE-ProRule" id="PRU01240"/>
    </source>
</evidence>
<dbReference type="EMBL" id="QURB01000010">
    <property type="protein sequence ID" value="RFC53284.1"/>
    <property type="molecule type" value="Genomic_DNA"/>
</dbReference>
<keyword evidence="2" id="KW-0645">Protease</keyword>
<feature type="chain" id="PRO_5017753153" evidence="7">
    <location>
        <begin position="21"/>
        <end position="632"/>
    </location>
</feature>
<dbReference type="Pfam" id="PF00082">
    <property type="entry name" value="Peptidase_S8"/>
    <property type="match status" value="1"/>
</dbReference>
<dbReference type="InterPro" id="IPR015500">
    <property type="entry name" value="Peptidase_S8_subtilisin-rel"/>
</dbReference>
<accession>A0A3E1EUP3</accession>
<dbReference type="GO" id="GO:0006508">
    <property type="term" value="P:proteolysis"/>
    <property type="evidence" value="ECO:0007669"/>
    <property type="project" value="UniProtKB-KW"/>
</dbReference>
<dbReference type="SUPFAM" id="SSF49785">
    <property type="entry name" value="Galactose-binding domain-like"/>
    <property type="match status" value="1"/>
</dbReference>
<dbReference type="InterPro" id="IPR000209">
    <property type="entry name" value="Peptidase_S8/S53_dom"/>
</dbReference>
<gene>
    <name evidence="10" type="ORF">DXU93_13860</name>
</gene>
<dbReference type="InterPro" id="IPR051048">
    <property type="entry name" value="Peptidase_S8/S53_subtilisin"/>
</dbReference>
<keyword evidence="5" id="KW-0720">Serine protease</keyword>
<dbReference type="NCBIfam" id="TIGR04183">
    <property type="entry name" value="Por_Secre_tail"/>
    <property type="match status" value="1"/>
</dbReference>